<comment type="caution">
    <text evidence="2">The sequence shown here is derived from an EMBL/GenBank/DDBJ whole genome shotgun (WGS) entry which is preliminary data.</text>
</comment>
<organism evidence="2 3">
    <name type="scientific">Gleimia coleocanis DSM 15436</name>
    <dbReference type="NCBI Taxonomy" id="525245"/>
    <lineage>
        <taxon>Bacteria</taxon>
        <taxon>Bacillati</taxon>
        <taxon>Actinomycetota</taxon>
        <taxon>Actinomycetes</taxon>
        <taxon>Actinomycetales</taxon>
        <taxon>Actinomycetaceae</taxon>
        <taxon>Gleimia</taxon>
    </lineage>
</organism>
<evidence type="ECO:0000313" key="3">
    <source>
        <dbReference type="Proteomes" id="UP000010301"/>
    </source>
</evidence>
<dbReference type="HOGENOM" id="CLU_3113561_0_0_11"/>
<dbReference type="AlphaFoldDB" id="C0W0W7"/>
<evidence type="ECO:0000313" key="2">
    <source>
        <dbReference type="EMBL" id="EEH63691.1"/>
    </source>
</evidence>
<gene>
    <name evidence="2" type="ORF">HMPREF0044_0710</name>
</gene>
<sequence>MIPSLAARKATELPSISEGNMTKTQRALNRWVLYLRAVENQGNGQSAGCL</sequence>
<name>C0W0W7_9ACTO</name>
<keyword evidence="3" id="KW-1185">Reference proteome</keyword>
<reference evidence="2 3" key="1">
    <citation type="submission" date="2009-01" db="EMBL/GenBank/DDBJ databases">
        <authorList>
            <person name="Qin X."/>
            <person name="Bachman B."/>
            <person name="Battles P."/>
            <person name="Bell A."/>
            <person name="Bess C."/>
            <person name="Bickham C."/>
            <person name="Chaboub L."/>
            <person name="Chen D."/>
            <person name="Coyle M."/>
            <person name="Deiros D.R."/>
            <person name="Dinh H."/>
            <person name="Forbes L."/>
            <person name="Fowler G."/>
            <person name="Francisco L."/>
            <person name="Fu Q."/>
            <person name="Gubbala S."/>
            <person name="Hale W."/>
            <person name="Han Y."/>
            <person name="Hemphill L."/>
            <person name="Highlander S.K."/>
            <person name="Hirani K."/>
            <person name="Hogues M."/>
            <person name="Jackson L."/>
            <person name="Jakkamsetti A."/>
            <person name="Javaid M."/>
            <person name="Jiang H."/>
            <person name="Korchina V."/>
            <person name="Kovar C."/>
            <person name="Lara F."/>
            <person name="Lee S."/>
            <person name="Mata R."/>
            <person name="Mathew T."/>
            <person name="Moen C."/>
            <person name="Morales K."/>
            <person name="Munidasa M."/>
            <person name="Nazareth L."/>
            <person name="Ngo R."/>
            <person name="Nguyen L."/>
            <person name="Okwuonu G."/>
            <person name="Ongeri F."/>
            <person name="Patil S."/>
            <person name="Petrosino J."/>
            <person name="Pham C."/>
            <person name="Pham P."/>
            <person name="Pu L.-L."/>
            <person name="Puazo M."/>
            <person name="Raj R."/>
            <person name="Reid J."/>
            <person name="Rouhana J."/>
            <person name="Saada N."/>
            <person name="Shang Y."/>
            <person name="Simmons D."/>
            <person name="Thornton R."/>
            <person name="Warren J."/>
            <person name="Weissenberger G."/>
            <person name="Zhang J."/>
            <person name="Zhang L."/>
            <person name="Zhou C."/>
            <person name="Zhu D."/>
            <person name="Muzny D."/>
            <person name="Worley K."/>
            <person name="Gibbs R."/>
        </authorList>
    </citation>
    <scope>NUCLEOTIDE SEQUENCE [LARGE SCALE GENOMIC DNA]</scope>
    <source>
        <strain evidence="2 3">DSM 15436</strain>
    </source>
</reference>
<protein>
    <submittedName>
        <fullName evidence="2">Uncharacterized protein</fullName>
    </submittedName>
</protein>
<proteinExistence type="predicted"/>
<dbReference type="Proteomes" id="UP000010301">
    <property type="component" value="Unassembled WGS sequence"/>
</dbReference>
<evidence type="ECO:0000256" key="1">
    <source>
        <dbReference type="SAM" id="MobiDB-lite"/>
    </source>
</evidence>
<feature type="region of interest" description="Disordered" evidence="1">
    <location>
        <begin position="1"/>
        <end position="20"/>
    </location>
</feature>
<accession>C0W0W7</accession>
<dbReference type="EMBL" id="ACFG01000030">
    <property type="protein sequence ID" value="EEH63691.1"/>
    <property type="molecule type" value="Genomic_DNA"/>
</dbReference>